<protein>
    <submittedName>
        <fullName evidence="2">Uncharacterized protein</fullName>
    </submittedName>
</protein>
<name>A0A0E9S4E1_ANGAN</name>
<dbReference type="AlphaFoldDB" id="A0A0E9S4E1"/>
<reference evidence="2" key="1">
    <citation type="submission" date="2014-11" db="EMBL/GenBank/DDBJ databases">
        <authorList>
            <person name="Amaro Gonzalez C."/>
        </authorList>
    </citation>
    <scope>NUCLEOTIDE SEQUENCE</scope>
</reference>
<evidence type="ECO:0000256" key="1">
    <source>
        <dbReference type="SAM" id="MobiDB-lite"/>
    </source>
</evidence>
<organism evidence="2">
    <name type="scientific">Anguilla anguilla</name>
    <name type="common">European freshwater eel</name>
    <name type="synonym">Muraena anguilla</name>
    <dbReference type="NCBI Taxonomy" id="7936"/>
    <lineage>
        <taxon>Eukaryota</taxon>
        <taxon>Metazoa</taxon>
        <taxon>Chordata</taxon>
        <taxon>Craniata</taxon>
        <taxon>Vertebrata</taxon>
        <taxon>Euteleostomi</taxon>
        <taxon>Actinopterygii</taxon>
        <taxon>Neopterygii</taxon>
        <taxon>Teleostei</taxon>
        <taxon>Anguilliformes</taxon>
        <taxon>Anguillidae</taxon>
        <taxon>Anguilla</taxon>
    </lineage>
</organism>
<feature type="region of interest" description="Disordered" evidence="1">
    <location>
        <begin position="36"/>
        <end position="56"/>
    </location>
</feature>
<evidence type="ECO:0000313" key="2">
    <source>
        <dbReference type="EMBL" id="JAH35388.1"/>
    </source>
</evidence>
<reference evidence="2" key="2">
    <citation type="journal article" date="2015" name="Fish Shellfish Immunol.">
        <title>Early steps in the European eel (Anguilla anguilla)-Vibrio vulnificus interaction in the gills: Role of the RtxA13 toxin.</title>
        <authorList>
            <person name="Callol A."/>
            <person name="Pajuelo D."/>
            <person name="Ebbesson L."/>
            <person name="Teles M."/>
            <person name="MacKenzie S."/>
            <person name="Amaro C."/>
        </authorList>
    </citation>
    <scope>NUCLEOTIDE SEQUENCE</scope>
</reference>
<accession>A0A0E9S4E1</accession>
<sequence length="56" mass="6329">MFSEWTSRSMNDYGIIKGRNYGEHKILKWTGFASKDKESSPTFAHPGAHTPARSTL</sequence>
<dbReference type="EMBL" id="GBXM01073189">
    <property type="protein sequence ID" value="JAH35388.1"/>
    <property type="molecule type" value="Transcribed_RNA"/>
</dbReference>
<proteinExistence type="predicted"/>